<dbReference type="InterPro" id="IPR006059">
    <property type="entry name" value="SBP"/>
</dbReference>
<evidence type="ECO:0000256" key="1">
    <source>
        <dbReference type="ARBA" id="ARBA00008520"/>
    </source>
</evidence>
<feature type="binding site" evidence="3">
    <location>
        <position position="224"/>
    </location>
    <ligand>
        <name>Fe cation</name>
        <dbReference type="ChEBI" id="CHEBI:24875"/>
    </ligand>
</feature>
<dbReference type="Gene3D" id="3.40.190.10">
    <property type="entry name" value="Periplasmic binding protein-like II"/>
    <property type="match status" value="2"/>
</dbReference>
<dbReference type="Pfam" id="PF13416">
    <property type="entry name" value="SBP_bac_8"/>
    <property type="match status" value="1"/>
</dbReference>
<feature type="binding site" evidence="3">
    <location>
        <position position="39"/>
    </location>
    <ligand>
        <name>Fe cation</name>
        <dbReference type="ChEBI" id="CHEBI:24875"/>
    </ligand>
</feature>
<evidence type="ECO:0000256" key="3">
    <source>
        <dbReference type="PIRSR" id="PIRSR002825-1"/>
    </source>
</evidence>
<keyword evidence="3" id="KW-0479">Metal-binding</keyword>
<reference evidence="5 6" key="1">
    <citation type="submission" date="2019-03" db="EMBL/GenBank/DDBJ databases">
        <title>Paraburkholderia sp. isolated from native Mimosa gymnas in Guartela State Park, Brazil.</title>
        <authorList>
            <person name="Paulitsch F."/>
            <person name="Hungria M."/>
            <person name="Delamuta J.R.M."/>
            <person name="Ribeiro R.A."/>
            <person name="Dall'Agnol R."/>
            <person name="Silva J.S.B."/>
        </authorList>
    </citation>
    <scope>NUCLEOTIDE SEQUENCE [LARGE SCALE GENOMIC DNA]</scope>
    <source>
        <strain evidence="5 6">CNPSo 3008</strain>
    </source>
</reference>
<feature type="chain" id="PRO_5020857923" evidence="4">
    <location>
        <begin position="30"/>
        <end position="339"/>
    </location>
</feature>
<keyword evidence="2 4" id="KW-0732">Signal</keyword>
<gene>
    <name evidence="5" type="ORF">E1N52_25180</name>
</gene>
<comment type="similarity">
    <text evidence="1">Belongs to the bacterial solute-binding protein 1 family.</text>
</comment>
<keyword evidence="3" id="KW-0408">Iron</keyword>
<evidence type="ECO:0000256" key="2">
    <source>
        <dbReference type="ARBA" id="ARBA00022729"/>
    </source>
</evidence>
<dbReference type="RefSeq" id="WP_133185484.1">
    <property type="nucleotide sequence ID" value="NZ_SMOD01000021.1"/>
</dbReference>
<comment type="caution">
    <text evidence="5">The sequence shown here is derived from an EMBL/GenBank/DDBJ whole genome shotgun (WGS) entry which is preliminary data.</text>
</comment>
<feature type="signal peptide" evidence="4">
    <location>
        <begin position="1"/>
        <end position="29"/>
    </location>
</feature>
<feature type="binding site" evidence="3">
    <location>
        <position position="87"/>
    </location>
    <ligand>
        <name>Fe cation</name>
        <dbReference type="ChEBI" id="CHEBI:24875"/>
    </ligand>
</feature>
<name>A0A4R5L8L0_9BURK</name>
<dbReference type="InterPro" id="IPR026045">
    <property type="entry name" value="Ferric-bd"/>
</dbReference>
<dbReference type="AlphaFoldDB" id="A0A4R5L8L0"/>
<dbReference type="Proteomes" id="UP000295606">
    <property type="component" value="Unassembled WGS sequence"/>
</dbReference>
<organism evidence="5 6">
    <name type="scientific">Paraburkholderia guartelaensis</name>
    <dbReference type="NCBI Taxonomy" id="2546446"/>
    <lineage>
        <taxon>Bacteria</taxon>
        <taxon>Pseudomonadati</taxon>
        <taxon>Pseudomonadota</taxon>
        <taxon>Betaproteobacteria</taxon>
        <taxon>Burkholderiales</taxon>
        <taxon>Burkholderiaceae</taxon>
        <taxon>Paraburkholderia</taxon>
    </lineage>
</organism>
<dbReference type="CDD" id="cd13543">
    <property type="entry name" value="PBP2_Fbp"/>
    <property type="match status" value="1"/>
</dbReference>
<evidence type="ECO:0000256" key="4">
    <source>
        <dbReference type="SAM" id="SignalP"/>
    </source>
</evidence>
<dbReference type="EMBL" id="SMOD01000021">
    <property type="protein sequence ID" value="TDG05310.1"/>
    <property type="molecule type" value="Genomic_DNA"/>
</dbReference>
<dbReference type="PANTHER" id="PTHR30006">
    <property type="entry name" value="THIAMINE-BINDING PERIPLASMIC PROTEIN-RELATED"/>
    <property type="match status" value="1"/>
</dbReference>
<protein>
    <submittedName>
        <fullName evidence="5">Iron ABC transporter substrate-binding protein</fullName>
    </submittedName>
</protein>
<evidence type="ECO:0000313" key="6">
    <source>
        <dbReference type="Proteomes" id="UP000295606"/>
    </source>
</evidence>
<dbReference type="PANTHER" id="PTHR30006:SF15">
    <property type="entry name" value="IRON-UTILIZATION PERIPLASMIC PROTEIN"/>
    <property type="match status" value="1"/>
</dbReference>
<proteinExistence type="inferred from homology"/>
<dbReference type="GO" id="GO:0046872">
    <property type="term" value="F:metal ion binding"/>
    <property type="evidence" value="ECO:0007669"/>
    <property type="project" value="UniProtKB-KW"/>
</dbReference>
<dbReference type="GO" id="GO:0030288">
    <property type="term" value="C:outer membrane-bounded periplasmic space"/>
    <property type="evidence" value="ECO:0007669"/>
    <property type="project" value="TreeGrafter"/>
</dbReference>
<feature type="binding site" evidence="3">
    <location>
        <position position="223"/>
    </location>
    <ligand>
        <name>Fe cation</name>
        <dbReference type="ChEBI" id="CHEBI:24875"/>
    </ligand>
</feature>
<dbReference type="PIRSF" id="PIRSF002825">
    <property type="entry name" value="CfbpA"/>
    <property type="match status" value="1"/>
</dbReference>
<evidence type="ECO:0000313" key="5">
    <source>
        <dbReference type="EMBL" id="TDG05310.1"/>
    </source>
</evidence>
<accession>A0A4R5L8L0</accession>
<dbReference type="OrthoDB" id="9769567at2"/>
<sequence length="339" mass="36273">MKISMMRTPLRAAALSLALAGMLPLAAQAASITLYNAQHEQVVNQLAKDFEQQTGIDVKIRSGEGPALAAQLVAEGEKTPADVYFTENSPELMLLEEKGLLAPVQQATLATVPARFNSPQGQWVGVTARENVLAYNTAKVQPAQLPKSIFDLAKPEWKGKVGIAPSDADFLPLVDAVLAVKGEAATLEWLKGLKTNSQIFDDDEGVVAAVNRGAVATGIINNYYWDRLHAEIGDKKTQSAVAHFADGDVGALVNVSGAAVMKSAHNVDGAQKFLAYLVSERAQKLMAQDHISYEYPLRPGVASDPINKPFDQLKPPALTIQQLGDDSQAGKLLRQAGLL</sequence>
<dbReference type="SUPFAM" id="SSF53850">
    <property type="entry name" value="Periplasmic binding protein-like II"/>
    <property type="match status" value="1"/>
</dbReference>